<dbReference type="RefSeq" id="WP_112630598.1">
    <property type="nucleotide sequence ID" value="NZ_QMEV01000001.1"/>
</dbReference>
<reference evidence="2 3" key="1">
    <citation type="submission" date="2018-06" db="EMBL/GenBank/DDBJ databases">
        <title>NTM in soil in Japan.</title>
        <authorList>
            <person name="Ohya K."/>
        </authorList>
    </citation>
    <scope>NUCLEOTIDE SEQUENCE [LARGE SCALE GENOMIC DNA]</scope>
    <source>
        <strain evidence="2 3">GF28</strain>
    </source>
</reference>
<comment type="caution">
    <text evidence="2">The sequence shown here is derived from an EMBL/GenBank/DDBJ whole genome shotgun (WGS) entry which is preliminary data.</text>
</comment>
<evidence type="ECO:0000313" key="2">
    <source>
        <dbReference type="EMBL" id="RAV17481.1"/>
    </source>
</evidence>
<protein>
    <recommendedName>
        <fullName evidence="1">dATP/dGTP diphosphohydrolase N-terminal domain-containing protein</fullName>
    </recommendedName>
</protein>
<proteinExistence type="predicted"/>
<evidence type="ECO:0000259" key="1">
    <source>
        <dbReference type="Pfam" id="PF18909"/>
    </source>
</evidence>
<dbReference type="InterPro" id="IPR044038">
    <property type="entry name" value="dATP/dGTP_diPOhydrolase_N"/>
</dbReference>
<name>A0A329MBX3_9MYCO</name>
<sequence>MNCHPILDEVRVTSETGGQKGSKLARFDLIPAEILWEIAEHFGKGAAKYSDSNWKKGYDWKYSYAACQRHLNSFWAGEDIDPETGTKHVVAAAWHCIALAWFMDNMPEYDSRG</sequence>
<evidence type="ECO:0000313" key="3">
    <source>
        <dbReference type="Proteomes" id="UP000250915"/>
    </source>
</evidence>
<dbReference type="AlphaFoldDB" id="A0A329MBX3"/>
<accession>A0A329MBX3</accession>
<dbReference type="Proteomes" id="UP000250915">
    <property type="component" value="Unassembled WGS sequence"/>
</dbReference>
<dbReference type="EMBL" id="QMEV01000001">
    <property type="protein sequence ID" value="RAV17481.1"/>
    <property type="molecule type" value="Genomic_DNA"/>
</dbReference>
<feature type="domain" description="dATP/dGTP diphosphohydrolase N-terminal" evidence="1">
    <location>
        <begin position="15"/>
        <end position="112"/>
    </location>
</feature>
<gene>
    <name evidence="2" type="ORF">DQP57_00190</name>
</gene>
<dbReference type="OrthoDB" id="4569478at2"/>
<dbReference type="Pfam" id="PF18909">
    <property type="entry name" value="dGTP_diPhyd_N"/>
    <property type="match status" value="1"/>
</dbReference>
<organism evidence="2 3">
    <name type="scientific">Mycobacterium colombiense</name>
    <dbReference type="NCBI Taxonomy" id="339268"/>
    <lineage>
        <taxon>Bacteria</taxon>
        <taxon>Bacillati</taxon>
        <taxon>Actinomycetota</taxon>
        <taxon>Actinomycetes</taxon>
        <taxon>Mycobacteriales</taxon>
        <taxon>Mycobacteriaceae</taxon>
        <taxon>Mycobacterium</taxon>
        <taxon>Mycobacterium avium complex (MAC)</taxon>
    </lineage>
</organism>